<protein>
    <submittedName>
        <fullName evidence="4">AXH domain-containing protein</fullName>
    </submittedName>
</protein>
<dbReference type="EMBL" id="UYWY01025045">
    <property type="protein sequence ID" value="VDM49347.1"/>
    <property type="molecule type" value="Genomic_DNA"/>
</dbReference>
<evidence type="ECO:0000313" key="4">
    <source>
        <dbReference type="WBParaSite" id="TCNE_0001803001-mRNA-1"/>
    </source>
</evidence>
<dbReference type="WBParaSite" id="TCNE_0001803001-mRNA-1">
    <property type="protein sequence ID" value="TCNE_0001803001-mRNA-1"/>
    <property type="gene ID" value="TCNE_0001803001"/>
</dbReference>
<organism evidence="3 4">
    <name type="scientific">Toxocara canis</name>
    <name type="common">Canine roundworm</name>
    <dbReference type="NCBI Taxonomy" id="6265"/>
    <lineage>
        <taxon>Eukaryota</taxon>
        <taxon>Metazoa</taxon>
        <taxon>Ecdysozoa</taxon>
        <taxon>Nematoda</taxon>
        <taxon>Chromadorea</taxon>
        <taxon>Rhabditida</taxon>
        <taxon>Spirurina</taxon>
        <taxon>Ascaridomorpha</taxon>
        <taxon>Ascaridoidea</taxon>
        <taxon>Toxocaridae</taxon>
        <taxon>Toxocara</taxon>
    </lineage>
</organism>
<feature type="region of interest" description="Disordered" evidence="1">
    <location>
        <begin position="66"/>
        <end position="89"/>
    </location>
</feature>
<keyword evidence="3" id="KW-1185">Reference proteome</keyword>
<proteinExistence type="predicted"/>
<reference evidence="2 3" key="2">
    <citation type="submission" date="2018-11" db="EMBL/GenBank/DDBJ databases">
        <authorList>
            <consortium name="Pathogen Informatics"/>
        </authorList>
    </citation>
    <scope>NUCLEOTIDE SEQUENCE [LARGE SCALE GENOMIC DNA]</scope>
</reference>
<gene>
    <name evidence="2" type="ORF">TCNE_LOCUS18026</name>
</gene>
<dbReference type="Proteomes" id="UP000050794">
    <property type="component" value="Unassembled WGS sequence"/>
</dbReference>
<reference evidence="4" key="1">
    <citation type="submission" date="2016-06" db="UniProtKB">
        <authorList>
            <consortium name="WormBaseParasite"/>
        </authorList>
    </citation>
    <scope>IDENTIFICATION</scope>
</reference>
<dbReference type="AlphaFoldDB" id="A0A183VBA6"/>
<accession>A0A183VBA6</accession>
<name>A0A183VBA6_TOXCA</name>
<evidence type="ECO:0000313" key="2">
    <source>
        <dbReference type="EMBL" id="VDM49347.1"/>
    </source>
</evidence>
<evidence type="ECO:0000313" key="3">
    <source>
        <dbReference type="Proteomes" id="UP000050794"/>
    </source>
</evidence>
<sequence>MSRQNGTSATNMEFARKANAIPESGERVAIDDGALCDYDKIGERWVSDKTELELCSSHKRRLRDGRGWMDKSNTHTHRHTEGAGHQQPPTQIEIPTMVRRFKNEGNMRQPGVLGNTKRTTANTRHAKMYTTLKYVSARGWFRRTNIRERGWNFV</sequence>
<evidence type="ECO:0000256" key="1">
    <source>
        <dbReference type="SAM" id="MobiDB-lite"/>
    </source>
</evidence>